<name>A0A212JIF1_9FIRM</name>
<dbReference type="EMBL" id="FLUN01000001">
    <property type="protein sequence ID" value="SBV99200.1"/>
    <property type="molecule type" value="Genomic_DNA"/>
</dbReference>
<gene>
    <name evidence="1" type="ORF">KL86CLO1_11154</name>
</gene>
<evidence type="ECO:0000313" key="1">
    <source>
        <dbReference type="EMBL" id="SBV99200.1"/>
    </source>
</evidence>
<protein>
    <submittedName>
        <fullName evidence="1">Uncharacterized protein</fullName>
    </submittedName>
</protein>
<accession>A0A212JIF1</accession>
<sequence length="137" mass="15706">MRGQEKKEQVRREGAVEYTKEELEDKCKAYFALCDDDGKKYTKPGLILYLNLPEDTFDGWLRDEEGKCAGLSGVLKKAMIRMRDDLEQRNDTMSLFRLKQLCYGGYSDRPTEDKGQGIRVSVRFGQDDGKAAVMYGK</sequence>
<reference evidence="1" key="1">
    <citation type="submission" date="2016-04" db="EMBL/GenBank/DDBJ databases">
        <authorList>
            <person name="Evans L.H."/>
            <person name="Alamgir A."/>
            <person name="Owens N."/>
            <person name="Weber N.D."/>
            <person name="Virtaneva K."/>
            <person name="Barbian K."/>
            <person name="Babar A."/>
            <person name="Rosenke K."/>
        </authorList>
    </citation>
    <scope>NUCLEOTIDE SEQUENCE</scope>
    <source>
        <strain evidence="1">86</strain>
    </source>
</reference>
<proteinExistence type="predicted"/>
<dbReference type="AlphaFoldDB" id="A0A212JIF1"/>
<organism evidence="1">
    <name type="scientific">uncultured Eubacteriales bacterium</name>
    <dbReference type="NCBI Taxonomy" id="172733"/>
    <lineage>
        <taxon>Bacteria</taxon>
        <taxon>Bacillati</taxon>
        <taxon>Bacillota</taxon>
        <taxon>Clostridia</taxon>
        <taxon>Eubacteriales</taxon>
        <taxon>environmental samples</taxon>
    </lineage>
</organism>